<evidence type="ECO:0000313" key="2">
    <source>
        <dbReference type="Proteomes" id="UP000013963"/>
    </source>
</evidence>
<name>R4U6S1_9MOLU</name>
<dbReference type="PANTHER" id="PTHR10000">
    <property type="entry name" value="PHOSPHOSERINE PHOSPHATASE"/>
    <property type="match status" value="1"/>
</dbReference>
<organism evidence="1 2">
    <name type="scientific">Spiroplasma syrphidicola EA-1</name>
    <dbReference type="NCBI Taxonomy" id="1276229"/>
    <lineage>
        <taxon>Bacteria</taxon>
        <taxon>Bacillati</taxon>
        <taxon>Mycoplasmatota</taxon>
        <taxon>Mollicutes</taxon>
        <taxon>Entomoplasmatales</taxon>
        <taxon>Spiroplasmataceae</taxon>
        <taxon>Spiroplasma</taxon>
    </lineage>
</organism>
<keyword evidence="2" id="KW-1185">Reference proteome</keyword>
<dbReference type="NCBIfam" id="TIGR01484">
    <property type="entry name" value="HAD-SF-IIB"/>
    <property type="match status" value="1"/>
</dbReference>
<dbReference type="EMBL" id="CP005078">
    <property type="protein sequence ID" value="AGM26323.1"/>
    <property type="molecule type" value="Genomic_DNA"/>
</dbReference>
<dbReference type="SUPFAM" id="SSF56784">
    <property type="entry name" value="HAD-like"/>
    <property type="match status" value="1"/>
</dbReference>
<dbReference type="Gene3D" id="3.40.50.1000">
    <property type="entry name" value="HAD superfamily/HAD-like"/>
    <property type="match status" value="1"/>
</dbReference>
<dbReference type="HOGENOM" id="CLU_044146_0_1_14"/>
<dbReference type="NCBIfam" id="TIGR00099">
    <property type="entry name" value="Cof-subfamily"/>
    <property type="match status" value="1"/>
</dbReference>
<dbReference type="SFLD" id="SFLDS00003">
    <property type="entry name" value="Haloacid_Dehalogenase"/>
    <property type="match status" value="1"/>
</dbReference>
<dbReference type="Pfam" id="PF08282">
    <property type="entry name" value="Hydrolase_3"/>
    <property type="match status" value="1"/>
</dbReference>
<dbReference type="PANTHER" id="PTHR10000:SF8">
    <property type="entry name" value="HAD SUPERFAMILY HYDROLASE-LIKE, TYPE 3"/>
    <property type="match status" value="1"/>
</dbReference>
<reference evidence="1 2" key="1">
    <citation type="journal article" date="2013" name="Genome Biol. Evol.">
        <title>Complete genomes of two dipteran-associated spiroplasmas provided insights into the origin, dynamics, and impacts of viral invasion in spiroplasma.</title>
        <authorList>
            <person name="Ku C."/>
            <person name="Lo W.S."/>
            <person name="Chen L.L."/>
            <person name="Kuo C.H."/>
        </authorList>
    </citation>
    <scope>NUCLEOTIDE SEQUENCE [LARGE SCALE GENOMIC DNA]</scope>
    <source>
        <strain evidence="1">EA-1</strain>
    </source>
</reference>
<dbReference type="GO" id="GO:0016791">
    <property type="term" value="F:phosphatase activity"/>
    <property type="evidence" value="ECO:0007669"/>
    <property type="project" value="TreeGrafter"/>
</dbReference>
<dbReference type="GO" id="GO:0000287">
    <property type="term" value="F:magnesium ion binding"/>
    <property type="evidence" value="ECO:0007669"/>
    <property type="project" value="TreeGrafter"/>
</dbReference>
<dbReference type="RefSeq" id="WP_016340966.1">
    <property type="nucleotide sequence ID" value="NC_021284.1"/>
</dbReference>
<dbReference type="PATRIC" id="fig|1276229.3.peg.728"/>
<dbReference type="GO" id="GO:0005829">
    <property type="term" value="C:cytosol"/>
    <property type="evidence" value="ECO:0007669"/>
    <property type="project" value="TreeGrafter"/>
</dbReference>
<dbReference type="OrthoDB" id="9781413at2"/>
<dbReference type="AlphaFoldDB" id="R4U6S1"/>
<dbReference type="SFLD" id="SFLDG01140">
    <property type="entry name" value="C2.B:_Phosphomannomutase_and_P"/>
    <property type="match status" value="1"/>
</dbReference>
<dbReference type="Gene3D" id="3.30.1240.10">
    <property type="match status" value="1"/>
</dbReference>
<gene>
    <name evidence="1" type="ORF">SSYRP_v1c07330</name>
</gene>
<dbReference type="InterPro" id="IPR006379">
    <property type="entry name" value="HAD-SF_hydro_IIB"/>
</dbReference>
<keyword evidence="1" id="KW-0378">Hydrolase</keyword>
<dbReference type="Proteomes" id="UP000013963">
    <property type="component" value="Chromosome"/>
</dbReference>
<evidence type="ECO:0000313" key="1">
    <source>
        <dbReference type="EMBL" id="AGM26323.1"/>
    </source>
</evidence>
<dbReference type="STRING" id="1276229.SSYRP_v1c07330"/>
<dbReference type="eggNOG" id="COG0561">
    <property type="taxonomic scope" value="Bacteria"/>
</dbReference>
<dbReference type="CDD" id="cd07516">
    <property type="entry name" value="HAD_Pase"/>
    <property type="match status" value="1"/>
</dbReference>
<accession>R4U6S1</accession>
<dbReference type="InterPro" id="IPR036412">
    <property type="entry name" value="HAD-like_sf"/>
</dbReference>
<dbReference type="InterPro" id="IPR023214">
    <property type="entry name" value="HAD_sf"/>
</dbReference>
<proteinExistence type="predicted"/>
<sequence>MNKKIKLVAVDLDGTSLNSQGLLSSRTVNTFQKLNQLGIKLVIASGRPLYQINHLVEKVGLKDENDYSIGLNGAVVGNNFNGEVLYEDHLPSNFIGQLCTEAQELGISTIIMFENQQSTFNFLQIYCQNFNDGVTAHYFANFKSKSSQEVVLNKYKGETNLKIGKLFMAGSIATIATIVSNWQDRLEISHEVKIDHAIVEITKKGTNKAWGLKQLCQLSNIKPSEVMAFGNEQNDVEMLKWAGVGVAMANAGNHIKQHANTTCLSNDEDGVAEALEKYFEF</sequence>
<dbReference type="KEGG" id="ssyr:SSYRP_v1c07330"/>
<protein>
    <submittedName>
        <fullName evidence="1">Putative HAD superfamily hydrolase</fullName>
    </submittedName>
</protein>
<dbReference type="InterPro" id="IPR000150">
    <property type="entry name" value="Cof"/>
</dbReference>